<proteinExistence type="predicted"/>
<evidence type="ECO:0008006" key="3">
    <source>
        <dbReference type="Google" id="ProtNLM"/>
    </source>
</evidence>
<evidence type="ECO:0000313" key="2">
    <source>
        <dbReference type="Proteomes" id="UP000177614"/>
    </source>
</evidence>
<dbReference type="STRING" id="1817814.A2V81_01455"/>
<dbReference type="SUPFAM" id="SSF143100">
    <property type="entry name" value="TTHA1013/TTHA0281-like"/>
    <property type="match status" value="1"/>
</dbReference>
<accession>A0A1F4XNE2</accession>
<reference evidence="1 2" key="1">
    <citation type="journal article" date="2016" name="Nat. Commun.">
        <title>Thousands of microbial genomes shed light on interconnected biogeochemical processes in an aquifer system.</title>
        <authorList>
            <person name="Anantharaman K."/>
            <person name="Brown C.T."/>
            <person name="Hug L.A."/>
            <person name="Sharon I."/>
            <person name="Castelle C.J."/>
            <person name="Probst A.J."/>
            <person name="Thomas B.C."/>
            <person name="Singh A."/>
            <person name="Wilkins M.J."/>
            <person name="Karaoz U."/>
            <person name="Brodie E.L."/>
            <person name="Williams K.H."/>
            <person name="Hubbard S.S."/>
            <person name="Banfield J.F."/>
        </authorList>
    </citation>
    <scope>NUCLEOTIDE SEQUENCE [LARGE SCALE GENOMIC DNA]</scope>
</reference>
<name>A0A1F4XNE2_9BACT</name>
<dbReference type="AlphaFoldDB" id="A0A1F4XNE2"/>
<protein>
    <recommendedName>
        <fullName evidence="3">HicB-like antitoxin of toxin-antitoxin system domain-containing protein</fullName>
    </recommendedName>
</protein>
<gene>
    <name evidence="1" type="ORF">A2V81_01455</name>
</gene>
<sequence>MKTITQQIPYIIIKEGNAFIAYSPALELTTQGDSYEHAREMFHEAAQLFIEGLEELGTTQEYLEDHGWVKSGKEFIPPQIVGREFEELPMQLSLSHA</sequence>
<dbReference type="EMBL" id="MEWR01000004">
    <property type="protein sequence ID" value="OGC82593.1"/>
    <property type="molecule type" value="Genomic_DNA"/>
</dbReference>
<evidence type="ECO:0000313" key="1">
    <source>
        <dbReference type="EMBL" id="OGC82593.1"/>
    </source>
</evidence>
<organism evidence="1 2">
    <name type="scientific">Candidatus Abawacabacteria bacterium RBG_16_42_10</name>
    <dbReference type="NCBI Taxonomy" id="1817814"/>
    <lineage>
        <taxon>Bacteria</taxon>
        <taxon>Candidatus Abawacaibacteriota</taxon>
    </lineage>
</organism>
<comment type="caution">
    <text evidence="1">The sequence shown here is derived from an EMBL/GenBank/DDBJ whole genome shotgun (WGS) entry which is preliminary data.</text>
</comment>
<dbReference type="Gene3D" id="3.30.160.250">
    <property type="match status" value="1"/>
</dbReference>
<dbReference type="InterPro" id="IPR035069">
    <property type="entry name" value="TTHA1013/TTHA0281-like"/>
</dbReference>
<dbReference type="Proteomes" id="UP000177614">
    <property type="component" value="Unassembled WGS sequence"/>
</dbReference>